<keyword evidence="4" id="KW-1185">Reference proteome</keyword>
<reference evidence="3 4" key="1">
    <citation type="submission" date="2017-12" db="EMBL/GenBank/DDBJ databases">
        <title>Integrating genomic resources of turbot (Scophthalmus maximus) in depth evaluation of genetic and physical mapping variation across individuals.</title>
        <authorList>
            <person name="Martinez P."/>
        </authorList>
    </citation>
    <scope>NUCLEOTIDE SEQUENCE [LARGE SCALE GENOMIC DNA]</scope>
</reference>
<evidence type="ECO:0000313" key="4">
    <source>
        <dbReference type="Proteomes" id="UP000246464"/>
    </source>
</evidence>
<evidence type="ECO:0000313" key="3">
    <source>
        <dbReference type="EMBL" id="AWP01057.1"/>
    </source>
</evidence>
<sequence length="158" mass="17847">MWREPLDRTVAALYPGLVLVLSLVLLGEGSVVTVLCRPGERVTLPCPYHYEDDGHVSQLSVQWRSPNHELLCHYIKHRRFHNCSAGYALSYRPGSITLSVLRVATHDLGLHVCSVAKRHEFSDLSVQLVRMSEDDGLHQFTVTDPHETELGSARPHRM</sequence>
<dbReference type="PROSITE" id="PS50835">
    <property type="entry name" value="IG_LIKE"/>
    <property type="match status" value="1"/>
</dbReference>
<keyword evidence="1" id="KW-1133">Transmembrane helix</keyword>
<feature type="transmembrane region" description="Helical" evidence="1">
    <location>
        <begin position="12"/>
        <end position="35"/>
    </location>
</feature>
<dbReference type="InterPro" id="IPR013783">
    <property type="entry name" value="Ig-like_fold"/>
</dbReference>
<feature type="domain" description="Ig-like" evidence="2">
    <location>
        <begin position="15"/>
        <end position="129"/>
    </location>
</feature>
<dbReference type="AlphaFoldDB" id="A0A2U9BAT2"/>
<dbReference type="InterPro" id="IPR036179">
    <property type="entry name" value="Ig-like_dom_sf"/>
</dbReference>
<evidence type="ECO:0000256" key="1">
    <source>
        <dbReference type="SAM" id="Phobius"/>
    </source>
</evidence>
<name>A0A2U9BAT2_SCOMX</name>
<organism evidence="3 4">
    <name type="scientific">Scophthalmus maximus</name>
    <name type="common">Turbot</name>
    <name type="synonym">Psetta maxima</name>
    <dbReference type="NCBI Taxonomy" id="52904"/>
    <lineage>
        <taxon>Eukaryota</taxon>
        <taxon>Metazoa</taxon>
        <taxon>Chordata</taxon>
        <taxon>Craniata</taxon>
        <taxon>Vertebrata</taxon>
        <taxon>Euteleostomi</taxon>
        <taxon>Actinopterygii</taxon>
        <taxon>Neopterygii</taxon>
        <taxon>Teleostei</taxon>
        <taxon>Neoteleostei</taxon>
        <taxon>Acanthomorphata</taxon>
        <taxon>Carangaria</taxon>
        <taxon>Pleuronectiformes</taxon>
        <taxon>Pleuronectoidei</taxon>
        <taxon>Scophthalmidae</taxon>
        <taxon>Scophthalmus</taxon>
    </lineage>
</organism>
<keyword evidence="1" id="KW-0812">Transmembrane</keyword>
<dbReference type="EMBL" id="CP026247">
    <property type="protein sequence ID" value="AWP01057.1"/>
    <property type="molecule type" value="Genomic_DNA"/>
</dbReference>
<keyword evidence="1" id="KW-0472">Membrane</keyword>
<dbReference type="Gene3D" id="2.60.40.10">
    <property type="entry name" value="Immunoglobulins"/>
    <property type="match status" value="1"/>
</dbReference>
<proteinExistence type="predicted"/>
<dbReference type="Proteomes" id="UP000246464">
    <property type="component" value="Chromosome 5"/>
</dbReference>
<dbReference type="InterPro" id="IPR007110">
    <property type="entry name" value="Ig-like_dom"/>
</dbReference>
<dbReference type="SUPFAM" id="SSF48726">
    <property type="entry name" value="Immunoglobulin"/>
    <property type="match status" value="1"/>
</dbReference>
<evidence type="ECO:0000259" key="2">
    <source>
        <dbReference type="PROSITE" id="PS50835"/>
    </source>
</evidence>
<gene>
    <name evidence="3" type="ORF">SMAX5B_021159</name>
</gene>
<protein>
    <recommendedName>
        <fullName evidence="2">Ig-like domain-containing protein</fullName>
    </recommendedName>
</protein>
<accession>A0A2U9BAT2</accession>